<dbReference type="EMBL" id="CABPSA010000013">
    <property type="protein sequence ID" value="VVE56294.1"/>
    <property type="molecule type" value="Genomic_DNA"/>
</dbReference>
<dbReference type="OrthoDB" id="8732661at2"/>
<evidence type="ECO:0000313" key="6">
    <source>
        <dbReference type="EMBL" id="VVE56294.1"/>
    </source>
</evidence>
<dbReference type="PANTHER" id="PTHR47514:SF1">
    <property type="entry name" value="TRANSKETOLASE N-TERMINAL SECTION-RELATED"/>
    <property type="match status" value="1"/>
</dbReference>
<comment type="cofactor">
    <cofactor evidence="1">
        <name>thiamine diphosphate</name>
        <dbReference type="ChEBI" id="CHEBI:58937"/>
    </cofactor>
</comment>
<dbReference type="EMBL" id="CP102780">
    <property type="protein sequence ID" value="UVA78893.1"/>
    <property type="molecule type" value="Genomic_DNA"/>
</dbReference>
<name>A0A5E4Z5A6_9BURK</name>
<dbReference type="Gene3D" id="3.40.50.970">
    <property type="match status" value="1"/>
</dbReference>
<comment type="similarity">
    <text evidence="2">Belongs to the transketolase family.</text>
</comment>
<dbReference type="SUPFAM" id="SSF52518">
    <property type="entry name" value="Thiamin diphosphate-binding fold (THDP-binding)"/>
    <property type="match status" value="1"/>
</dbReference>
<dbReference type="InterPro" id="IPR029061">
    <property type="entry name" value="THDP-binding"/>
</dbReference>
<reference evidence="6 7" key="1">
    <citation type="submission" date="2019-08" db="EMBL/GenBank/DDBJ databases">
        <authorList>
            <person name="Peeters C."/>
        </authorList>
    </citation>
    <scope>NUCLEOTIDE SEQUENCE [LARGE SCALE GENOMIC DNA]</scope>
    <source>
        <strain evidence="6 7">LMG 31010</strain>
    </source>
</reference>
<dbReference type="CDD" id="cd02012">
    <property type="entry name" value="TPP_TK"/>
    <property type="match status" value="1"/>
</dbReference>
<evidence type="ECO:0000313" key="8">
    <source>
        <dbReference type="Proteomes" id="UP001058980"/>
    </source>
</evidence>
<proteinExistence type="inferred from homology"/>
<evidence type="ECO:0000256" key="2">
    <source>
        <dbReference type="ARBA" id="ARBA00007131"/>
    </source>
</evidence>
<keyword evidence="3" id="KW-0786">Thiamine pyrophosphate</keyword>
<accession>A0A5E4Z5A6</accession>
<evidence type="ECO:0000313" key="5">
    <source>
        <dbReference type="EMBL" id="UVA78893.1"/>
    </source>
</evidence>
<organism evidence="6 7">
    <name type="scientific">Pandoraea commovens</name>
    <dbReference type="NCBI Taxonomy" id="2508289"/>
    <lineage>
        <taxon>Bacteria</taxon>
        <taxon>Pseudomonadati</taxon>
        <taxon>Pseudomonadota</taxon>
        <taxon>Betaproteobacteria</taxon>
        <taxon>Burkholderiales</taxon>
        <taxon>Burkholderiaceae</taxon>
        <taxon>Pandoraea</taxon>
    </lineage>
</organism>
<keyword evidence="8" id="KW-1185">Reference proteome</keyword>
<dbReference type="AlphaFoldDB" id="A0A5E4Z5A6"/>
<reference evidence="5" key="2">
    <citation type="submission" date="2022-08" db="EMBL/GenBank/DDBJ databases">
        <title>Multi-unit outbreak of Pandoraea commovens among non-cystic fibrosis intensive care patients from 2019 to 2021 in Berlin, Germany.</title>
        <authorList>
            <person name="Menzel P."/>
        </authorList>
    </citation>
    <scope>NUCLEOTIDE SEQUENCE</scope>
    <source>
        <strain evidence="5">LB-19-202-79</strain>
    </source>
</reference>
<dbReference type="PANTHER" id="PTHR47514">
    <property type="entry name" value="TRANSKETOLASE N-TERMINAL SECTION-RELATED"/>
    <property type="match status" value="1"/>
</dbReference>
<evidence type="ECO:0000256" key="3">
    <source>
        <dbReference type="ARBA" id="ARBA00023052"/>
    </source>
</evidence>
<dbReference type="Proteomes" id="UP000343335">
    <property type="component" value="Unassembled WGS sequence"/>
</dbReference>
<evidence type="ECO:0000256" key="1">
    <source>
        <dbReference type="ARBA" id="ARBA00001964"/>
    </source>
</evidence>
<sequence>MNDVSQFANYIRLRALELCYSKRTSHIGGAFSIADVLAVLYSNVLDVSPQRCDDPARDRLFYSKGHACTALYAALEYRGFFKADDLTAGFTADGGYFTSHVNHRVPGVELSTGSLGHALGVACGSALAGLRRKQSHSVFAILSDGELDEGSNWEAILFAGHHRLDNLVTVIDYNKIQSFGSVAEVMNLEPLADKFRAFNWAVTEVDGHDLDALGSVLAQAKAERGGKPKCIVAHTVKGKGVSFMEDRLLWHYRSPDEDNYRAARKELGAA</sequence>
<evidence type="ECO:0000259" key="4">
    <source>
        <dbReference type="Pfam" id="PF00456"/>
    </source>
</evidence>
<dbReference type="RefSeq" id="WP_150666636.1">
    <property type="nucleotide sequence ID" value="NZ_CABPSA010000013.1"/>
</dbReference>
<dbReference type="InterPro" id="IPR005474">
    <property type="entry name" value="Transketolase_N"/>
</dbReference>
<protein>
    <submittedName>
        <fullName evidence="5 6">Transketolase</fullName>
    </submittedName>
</protein>
<evidence type="ECO:0000313" key="7">
    <source>
        <dbReference type="Proteomes" id="UP000343335"/>
    </source>
</evidence>
<dbReference type="Proteomes" id="UP001058980">
    <property type="component" value="Chromosome"/>
</dbReference>
<dbReference type="Pfam" id="PF00456">
    <property type="entry name" value="Transketolase_N"/>
    <property type="match status" value="1"/>
</dbReference>
<feature type="domain" description="Transketolase N-terminal" evidence="4">
    <location>
        <begin position="6"/>
        <end position="268"/>
    </location>
</feature>
<gene>
    <name evidence="5" type="ORF">NTU39_23150</name>
    <name evidence="6" type="ORF">PCO31010_05076</name>
</gene>